<dbReference type="OMA" id="HSHCHIF"/>
<dbReference type="GO" id="GO:0030488">
    <property type="term" value="P:tRNA methylation"/>
    <property type="evidence" value="ECO:0007669"/>
    <property type="project" value="TreeGrafter"/>
</dbReference>
<dbReference type="EMBL" id="AFYH01023932">
    <property type="status" value="NOT_ANNOTATED_CDS"/>
    <property type="molecule type" value="Genomic_DNA"/>
</dbReference>
<reference evidence="2" key="1">
    <citation type="submission" date="2011-08" db="EMBL/GenBank/DDBJ databases">
        <title>The draft genome of Latimeria chalumnae.</title>
        <authorList>
            <person name="Di Palma F."/>
            <person name="Alfoldi J."/>
            <person name="Johnson J."/>
            <person name="Berlin A."/>
            <person name="Gnerre S."/>
            <person name="Jaffe D."/>
            <person name="MacCallum I."/>
            <person name="Young S."/>
            <person name="Walker B.J."/>
            <person name="Lander E."/>
            <person name="Lindblad-Toh K."/>
        </authorList>
    </citation>
    <scope>NUCLEOTIDE SEQUENCE [LARGE SCALE GENOMIC DNA]</scope>
    <source>
        <strain evidence="2">Wild caught</strain>
    </source>
</reference>
<dbReference type="PANTHER" id="PTHR14387:SF0">
    <property type="entry name" value="DUF2428 DOMAIN-CONTAINING PROTEIN"/>
    <property type="match status" value="1"/>
</dbReference>
<name>H3AEN4_LATCH</name>
<dbReference type="GeneTree" id="ENSGT00950000186432"/>
<dbReference type="HOGENOM" id="CLU_1566482_0_0_1"/>
<dbReference type="InterPro" id="IPR051954">
    <property type="entry name" value="tRNA_methyltransferase_THADA"/>
</dbReference>
<dbReference type="PANTHER" id="PTHR14387">
    <property type="entry name" value="THADA/DEATH RECEPTOR INTERACTING PROTEIN"/>
    <property type="match status" value="1"/>
</dbReference>
<accession>H3AEN4</accession>
<dbReference type="InParanoid" id="H3AEN4"/>
<dbReference type="AlphaFoldDB" id="H3AEN4"/>
<reference evidence="1" key="2">
    <citation type="submission" date="2025-08" db="UniProtKB">
        <authorList>
            <consortium name="Ensembl"/>
        </authorList>
    </citation>
    <scope>IDENTIFICATION</scope>
</reference>
<sequence>LPEEMASVVWSKTENDGSMQRILECMLQVILGNHTNRDCRLLAGTALATLINTAPDSSQGAIAAFNTIQLVTRGDVSEFTVGTLTVSVLAPRCDGMEKLAVSQGLVSCCRKDILLTKIHTSQSELCLLVDVLFPLISALCEEKPHSHCHIFQAVSMWLKCLKESLTEAWGM</sequence>
<proteinExistence type="predicted"/>
<dbReference type="GO" id="GO:0005829">
    <property type="term" value="C:cytosol"/>
    <property type="evidence" value="ECO:0007669"/>
    <property type="project" value="TreeGrafter"/>
</dbReference>
<keyword evidence="2" id="KW-1185">Reference proteome</keyword>
<organism evidence="1 2">
    <name type="scientific">Latimeria chalumnae</name>
    <name type="common">Coelacanth</name>
    <dbReference type="NCBI Taxonomy" id="7897"/>
    <lineage>
        <taxon>Eukaryota</taxon>
        <taxon>Metazoa</taxon>
        <taxon>Chordata</taxon>
        <taxon>Craniata</taxon>
        <taxon>Vertebrata</taxon>
        <taxon>Euteleostomi</taxon>
        <taxon>Coelacanthiformes</taxon>
        <taxon>Coelacanthidae</taxon>
        <taxon>Latimeria</taxon>
    </lineage>
</organism>
<dbReference type="Bgee" id="ENSLACG00000007175">
    <property type="expression patterns" value="Expressed in post-anal tail muscle"/>
</dbReference>
<dbReference type="Proteomes" id="UP000008672">
    <property type="component" value="Unassembled WGS sequence"/>
</dbReference>
<evidence type="ECO:0000313" key="2">
    <source>
        <dbReference type="Proteomes" id="UP000008672"/>
    </source>
</evidence>
<protein>
    <submittedName>
        <fullName evidence="1">Uncharacterized protein</fullName>
    </submittedName>
</protein>
<reference evidence="1" key="3">
    <citation type="submission" date="2025-09" db="UniProtKB">
        <authorList>
            <consortium name="Ensembl"/>
        </authorList>
    </citation>
    <scope>IDENTIFICATION</scope>
</reference>
<dbReference type="STRING" id="7897.ENSLACP00000008105"/>
<dbReference type="Ensembl" id="ENSLACT00000008171.1">
    <property type="protein sequence ID" value="ENSLACP00000008105.1"/>
    <property type="gene ID" value="ENSLACG00000007175.1"/>
</dbReference>
<dbReference type="eggNOG" id="KOG1810">
    <property type="taxonomic scope" value="Eukaryota"/>
</dbReference>
<evidence type="ECO:0000313" key="1">
    <source>
        <dbReference type="Ensembl" id="ENSLACP00000008105.1"/>
    </source>
</evidence>